<dbReference type="KEGG" id="nta:107800605"/>
<sequence length="96" mass="11057">MLTSWCHWRDVYKVWAEGGKRIGCGFGIHTQDDEIARLGDKDLKNLLRHKKLYLVLDLDHTLLNSARLADISAEELYLKDQREVLPGYPYCLGLLA</sequence>
<dbReference type="InterPro" id="IPR023214">
    <property type="entry name" value="HAD_sf"/>
</dbReference>
<organism evidence="1">
    <name type="scientific">Nicotiana tabacum</name>
    <name type="common">Common tobacco</name>
    <dbReference type="NCBI Taxonomy" id="4097"/>
    <lineage>
        <taxon>Eukaryota</taxon>
        <taxon>Viridiplantae</taxon>
        <taxon>Streptophyta</taxon>
        <taxon>Embryophyta</taxon>
        <taxon>Tracheophyta</taxon>
        <taxon>Spermatophyta</taxon>
        <taxon>Magnoliopsida</taxon>
        <taxon>eudicotyledons</taxon>
        <taxon>Gunneridae</taxon>
        <taxon>Pentapetalae</taxon>
        <taxon>asterids</taxon>
        <taxon>lamiids</taxon>
        <taxon>Solanales</taxon>
        <taxon>Solanaceae</taxon>
        <taxon>Nicotianoideae</taxon>
        <taxon>Nicotianeae</taxon>
        <taxon>Nicotiana</taxon>
    </lineage>
</organism>
<gene>
    <name evidence="1" type="primary">LOC107800605</name>
</gene>
<dbReference type="OrthoDB" id="10522710at2759"/>
<reference evidence="1" key="1">
    <citation type="submission" date="2025-08" db="UniProtKB">
        <authorList>
            <consortium name="RefSeq"/>
        </authorList>
    </citation>
    <scope>IDENTIFICATION</scope>
</reference>
<dbReference type="Gene3D" id="3.40.50.1000">
    <property type="entry name" value="HAD superfamily/HAD-like"/>
    <property type="match status" value="1"/>
</dbReference>
<evidence type="ECO:0000313" key="1">
    <source>
        <dbReference type="RefSeq" id="XP_016479286.1"/>
    </source>
</evidence>
<name>A0A1S4ARS5_TOBAC</name>
<dbReference type="AlphaFoldDB" id="A0A1S4ARS5"/>
<protein>
    <submittedName>
        <fullName evidence="1">RNA polymerase II C-terminal domain phosphatase-like 4 isoform X1</fullName>
    </submittedName>
</protein>
<dbReference type="RefSeq" id="XP_016479286.1">
    <property type="nucleotide sequence ID" value="XM_016623800.1"/>
</dbReference>
<dbReference type="PaxDb" id="4097-A0A1S4ARS5"/>
<accession>A0A1S4ARS5</accession>
<proteinExistence type="predicted"/>
<dbReference type="STRING" id="4097.A0A1S4ARS5"/>